<dbReference type="AlphaFoldDB" id="F9VE25"/>
<keyword evidence="2" id="KW-1185">Reference proteome</keyword>
<dbReference type="STRING" id="420890.LCGL_1116"/>
<accession>F9VE25</accession>
<name>F9VE25_LACGL</name>
<sequence>MTYEKQTWNKYDDLKTEEENIQNGAVVTDNRMNHMEDGISSIDLEITSHESNQTNPHSVTKEQVGLSNVSNYGIATEAEATAGTSNAKYMTPSLTKKAAKSYVDKTDVGLSNVDNVKQASKSEFDEHTANKNNPHSVTATQVGAYTKSESDATFALKSDIVDAYSKTEVDDKFALKTSLNTKANDSEVIHITGDQEIEGSLTVDGLINKKDIDWTTLGTGSKYKKSGSRVTIAFDYTPATNANFNMGTLPEGFRPTSSLMFVVAAFSSSATLNSHVQINEAGTTTLLAPTANQAYRFQFNFDI</sequence>
<dbReference type="KEGG" id="lgv:LCGL_1116"/>
<proteinExistence type="predicted"/>
<reference evidence="1 2" key="1">
    <citation type="journal article" date="2011" name="PLoS ONE">
        <title>Complete genome sequence and comparative analysis of the fish pathogen Lactococcus garvieae.</title>
        <authorList>
            <person name="Morita H."/>
            <person name="Toh H."/>
            <person name="Oshima K."/>
            <person name="Yoshizaki M."/>
            <person name="Kawanishi M."/>
            <person name="Nakaya K."/>
            <person name="Suzuki T."/>
            <person name="Miyauchi E."/>
            <person name="Ishii Y."/>
            <person name="Tanabe S."/>
            <person name="Murakami M."/>
            <person name="Hattori M."/>
        </authorList>
    </citation>
    <scope>NUCLEOTIDE SEQUENCE [LARGE SCALE GENOMIC DNA]</scope>
    <source>
        <strain evidence="1 2">Lg2</strain>
    </source>
</reference>
<dbReference type="HOGENOM" id="CLU_917606_0_0_9"/>
<dbReference type="eggNOG" id="COG5301">
    <property type="taxonomic scope" value="Bacteria"/>
</dbReference>
<dbReference type="RefSeq" id="WP_014024883.1">
    <property type="nucleotide sequence ID" value="NC_017490.1"/>
</dbReference>
<dbReference type="Proteomes" id="UP000008520">
    <property type="component" value="Chromosome"/>
</dbReference>
<gene>
    <name evidence="1" type="ordered locus">LCGL_1116</name>
</gene>
<protein>
    <submittedName>
        <fullName evidence="1">Hypothetical phage protein</fullName>
    </submittedName>
</protein>
<dbReference type="EMBL" id="AP009333">
    <property type="protein sequence ID" value="BAK60576.1"/>
    <property type="molecule type" value="Genomic_DNA"/>
</dbReference>
<evidence type="ECO:0000313" key="1">
    <source>
        <dbReference type="EMBL" id="BAK60576.1"/>
    </source>
</evidence>
<evidence type="ECO:0000313" key="2">
    <source>
        <dbReference type="Proteomes" id="UP000008520"/>
    </source>
</evidence>
<organism evidence="1 2">
    <name type="scientific">Lactococcus garvieae (strain Lg2)</name>
    <name type="common">Enterococcus seriolicida</name>
    <dbReference type="NCBI Taxonomy" id="420890"/>
    <lineage>
        <taxon>Bacteria</taxon>
        <taxon>Bacillati</taxon>
        <taxon>Bacillota</taxon>
        <taxon>Bacilli</taxon>
        <taxon>Lactobacillales</taxon>
        <taxon>Streptococcaceae</taxon>
        <taxon>Lactococcus</taxon>
    </lineage>
</organism>
<dbReference type="PATRIC" id="fig|420890.5.peg.1108"/>